<proteinExistence type="predicted"/>
<dbReference type="Proteomes" id="UP000000925">
    <property type="component" value="Chromosome"/>
</dbReference>
<name>D5EJC5_CORAD</name>
<gene>
    <name evidence="1" type="ordered locus">Caka_1505</name>
</gene>
<organism evidence="1 2">
    <name type="scientific">Coraliomargarita akajimensis (strain DSM 45221 / IAM 15411 / JCM 23193 / KCTC 12865 / 04OKA010-24)</name>
    <dbReference type="NCBI Taxonomy" id="583355"/>
    <lineage>
        <taxon>Bacteria</taxon>
        <taxon>Pseudomonadati</taxon>
        <taxon>Verrucomicrobiota</taxon>
        <taxon>Opitutia</taxon>
        <taxon>Puniceicoccales</taxon>
        <taxon>Coraliomargaritaceae</taxon>
        <taxon>Coraliomargarita</taxon>
    </lineage>
</organism>
<accession>D5EJC5</accession>
<dbReference type="RefSeq" id="WP_013043246.1">
    <property type="nucleotide sequence ID" value="NC_014008.1"/>
</dbReference>
<evidence type="ECO:0000313" key="1">
    <source>
        <dbReference type="EMBL" id="ADE54524.1"/>
    </source>
</evidence>
<sequence length="236" mass="26750">MSSDDPIEYTYHFKFPDSREYAFDIRLDAATGKSLLAHAKDLPEWAELDNHRCSHCPLKADEHFHCPAAASVVDVVETFRGVSSIAEVEVEVVGQGRRTRKDHVALPSAIAALLGARFAGSDCPIMARFRPMVRHHLPFATFEEARFRMATMHALAQLIRLKDGLRADWNMESLGQMCQDVNQLNIEFSERLKKLCAEESTTNALSGLDSFVQMIDLSLDEDFWDELKRLFEGYLD</sequence>
<dbReference type="eggNOG" id="ENOG502ZBJ2">
    <property type="taxonomic scope" value="Bacteria"/>
</dbReference>
<evidence type="ECO:0000313" key="2">
    <source>
        <dbReference type="Proteomes" id="UP000000925"/>
    </source>
</evidence>
<dbReference type="KEGG" id="caa:Caka_1505"/>
<dbReference type="EMBL" id="CP001998">
    <property type="protein sequence ID" value="ADE54524.1"/>
    <property type="molecule type" value="Genomic_DNA"/>
</dbReference>
<dbReference type="AlphaFoldDB" id="D5EJC5"/>
<reference evidence="1 2" key="1">
    <citation type="journal article" date="2010" name="Stand. Genomic Sci.">
        <title>Complete genome sequence of Coraliomargarita akajimensis type strain (04OKA010-24).</title>
        <authorList>
            <person name="Mavromatis K."/>
            <person name="Abt B."/>
            <person name="Brambilla E."/>
            <person name="Lapidus A."/>
            <person name="Copeland A."/>
            <person name="Deshpande S."/>
            <person name="Nolan M."/>
            <person name="Lucas S."/>
            <person name="Tice H."/>
            <person name="Cheng J.F."/>
            <person name="Han C."/>
            <person name="Detter J.C."/>
            <person name="Woyke T."/>
            <person name="Goodwin L."/>
            <person name="Pitluck S."/>
            <person name="Held B."/>
            <person name="Brettin T."/>
            <person name="Tapia R."/>
            <person name="Ivanova N."/>
            <person name="Mikhailova N."/>
            <person name="Pati A."/>
            <person name="Liolios K."/>
            <person name="Chen A."/>
            <person name="Palaniappan K."/>
            <person name="Land M."/>
            <person name="Hauser L."/>
            <person name="Chang Y.J."/>
            <person name="Jeffries C.D."/>
            <person name="Rohde M."/>
            <person name="Goker M."/>
            <person name="Bristow J."/>
            <person name="Eisen J.A."/>
            <person name="Markowitz V."/>
            <person name="Hugenholtz P."/>
            <person name="Klenk H.P."/>
            <person name="Kyrpides N.C."/>
        </authorList>
    </citation>
    <scope>NUCLEOTIDE SEQUENCE [LARGE SCALE GENOMIC DNA]</scope>
    <source>
        <strain evidence="2">DSM 45221 / IAM 15411 / JCM 23193 / KCTC 12865</strain>
    </source>
</reference>
<keyword evidence="2" id="KW-1185">Reference proteome</keyword>
<protein>
    <submittedName>
        <fullName evidence="1">Uncharacterized protein</fullName>
    </submittedName>
</protein>
<dbReference type="Pfam" id="PF21842">
    <property type="entry name" value="DUF6901"/>
    <property type="match status" value="1"/>
</dbReference>
<dbReference type="OrthoDB" id="9813686at2"/>
<dbReference type="InterPro" id="IPR054196">
    <property type="entry name" value="DUF6901"/>
</dbReference>
<dbReference type="HOGENOM" id="CLU_086634_0_0_0"/>